<proteinExistence type="predicted"/>
<dbReference type="KEGG" id="cim:CIMG_12923"/>
<sequence>MSKASDSGNIQHRLVELALRSKDEDAYQPELSKSSEDEDNENTSNLDEHSAGSAPVANAQTSDSEHEHPQKEFWCKQFYLLLFLCDLGSMMLEPHQCSPLHCQGLLYCQFYNTIKKIFMASKHSLFANENLDTLALDLRLVQIWQHIRKAISHSPLALLRAYIYTKQQCHVIISDCCHGSNSLGKQSSQSSHSCASMPSALSQLSHQPASEVAAVEQQQAVYWI</sequence>
<organism evidence="2 3">
    <name type="scientific">Coccidioides immitis (strain RS)</name>
    <name type="common">Valley fever fungus</name>
    <dbReference type="NCBI Taxonomy" id="246410"/>
    <lineage>
        <taxon>Eukaryota</taxon>
        <taxon>Fungi</taxon>
        <taxon>Dikarya</taxon>
        <taxon>Ascomycota</taxon>
        <taxon>Pezizomycotina</taxon>
        <taxon>Eurotiomycetes</taxon>
        <taxon>Eurotiomycetidae</taxon>
        <taxon>Onygenales</taxon>
        <taxon>Onygenaceae</taxon>
        <taxon>Coccidioides</taxon>
    </lineage>
</organism>
<dbReference type="RefSeq" id="XP_001246231.2">
    <property type="nucleotide sequence ID" value="XM_001246230.2"/>
</dbReference>
<dbReference type="VEuPathDB" id="FungiDB:CIMG_12923"/>
<feature type="region of interest" description="Disordered" evidence="1">
    <location>
        <begin position="19"/>
        <end position="63"/>
    </location>
</feature>
<accession>J3KG24</accession>
<dbReference type="AlphaFoldDB" id="J3KG24"/>
<reference evidence="3" key="2">
    <citation type="journal article" date="2010" name="Genome Res.">
        <title>Population genomic sequencing of Coccidioides fungi reveals recent hybridization and transposon control.</title>
        <authorList>
            <person name="Neafsey D.E."/>
            <person name="Barker B.M."/>
            <person name="Sharpton T.J."/>
            <person name="Stajich J.E."/>
            <person name="Park D.J."/>
            <person name="Whiston E."/>
            <person name="Hung C.-Y."/>
            <person name="McMahan C."/>
            <person name="White J."/>
            <person name="Sykes S."/>
            <person name="Heiman D."/>
            <person name="Young S."/>
            <person name="Zeng Q."/>
            <person name="Abouelleil A."/>
            <person name="Aftuck L."/>
            <person name="Bessette D."/>
            <person name="Brown A."/>
            <person name="FitzGerald M."/>
            <person name="Lui A."/>
            <person name="Macdonald J.P."/>
            <person name="Priest M."/>
            <person name="Orbach M.J."/>
            <person name="Galgiani J.N."/>
            <person name="Kirkland T.N."/>
            <person name="Cole G.T."/>
            <person name="Birren B.W."/>
            <person name="Henn M.R."/>
            <person name="Taylor J.W."/>
            <person name="Rounsley S.D."/>
        </authorList>
    </citation>
    <scope>GENOME REANNOTATION</scope>
    <source>
        <strain evidence="3">RS</strain>
    </source>
</reference>
<dbReference type="Proteomes" id="UP000001261">
    <property type="component" value="Unassembled WGS sequence"/>
</dbReference>
<keyword evidence="3" id="KW-1185">Reference proteome</keyword>
<evidence type="ECO:0000256" key="1">
    <source>
        <dbReference type="SAM" id="MobiDB-lite"/>
    </source>
</evidence>
<evidence type="ECO:0000313" key="3">
    <source>
        <dbReference type="Proteomes" id="UP000001261"/>
    </source>
</evidence>
<gene>
    <name evidence="2" type="ORF">CIMG_12923</name>
</gene>
<evidence type="ECO:0000313" key="2">
    <source>
        <dbReference type="EMBL" id="EAS34648.3"/>
    </source>
</evidence>
<name>J3KG24_COCIM</name>
<dbReference type="OrthoDB" id="4354629at2759"/>
<reference evidence="3" key="1">
    <citation type="journal article" date="2009" name="Genome Res.">
        <title>Comparative genomic analyses of the human fungal pathogens Coccidioides and their relatives.</title>
        <authorList>
            <person name="Sharpton T.J."/>
            <person name="Stajich J.E."/>
            <person name="Rounsley S.D."/>
            <person name="Gardner M.J."/>
            <person name="Wortman J.R."/>
            <person name="Jordar V.S."/>
            <person name="Maiti R."/>
            <person name="Kodira C.D."/>
            <person name="Neafsey D.E."/>
            <person name="Zeng Q."/>
            <person name="Hung C.-Y."/>
            <person name="McMahan C."/>
            <person name="Muszewska A."/>
            <person name="Grynberg M."/>
            <person name="Mandel M.A."/>
            <person name="Kellner E.M."/>
            <person name="Barker B.M."/>
            <person name="Galgiani J.N."/>
            <person name="Orbach M.J."/>
            <person name="Kirkland T.N."/>
            <person name="Cole G.T."/>
            <person name="Henn M.R."/>
            <person name="Birren B.W."/>
            <person name="Taylor J.W."/>
        </authorList>
    </citation>
    <scope>NUCLEOTIDE SEQUENCE [LARGE SCALE GENOMIC DNA]</scope>
    <source>
        <strain evidence="3">RS</strain>
    </source>
</reference>
<protein>
    <submittedName>
        <fullName evidence="2">Uncharacterized protein</fullName>
    </submittedName>
</protein>
<dbReference type="GeneID" id="24164550"/>
<dbReference type="EMBL" id="GG704911">
    <property type="protein sequence ID" value="EAS34648.3"/>
    <property type="molecule type" value="Genomic_DNA"/>
</dbReference>
<dbReference type="InParanoid" id="J3KG24"/>